<dbReference type="InterPro" id="IPR009003">
    <property type="entry name" value="Peptidase_S1_PA"/>
</dbReference>
<dbReference type="PROSITE" id="PS50106">
    <property type="entry name" value="PDZ"/>
    <property type="match status" value="1"/>
</dbReference>
<protein>
    <submittedName>
        <fullName evidence="7">PDZ domain-containing protein</fullName>
    </submittedName>
</protein>
<dbReference type="OrthoDB" id="73775at2"/>
<dbReference type="InterPro" id="IPR036034">
    <property type="entry name" value="PDZ_sf"/>
</dbReference>
<feature type="compositionally biased region" description="Gly residues" evidence="4">
    <location>
        <begin position="278"/>
        <end position="287"/>
    </location>
</feature>
<feature type="domain" description="PDZ" evidence="6">
    <location>
        <begin position="431"/>
        <end position="492"/>
    </location>
</feature>
<dbReference type="PRINTS" id="PR00834">
    <property type="entry name" value="PROTEASES2C"/>
</dbReference>
<feature type="region of interest" description="Disordered" evidence="4">
    <location>
        <begin position="275"/>
        <end position="357"/>
    </location>
</feature>
<accession>A0A7C8BNG5</accession>
<organism evidence="7 8">
    <name type="scientific">Pseudoclavibacter caeni</name>
    <dbReference type="NCBI Taxonomy" id="908846"/>
    <lineage>
        <taxon>Bacteria</taxon>
        <taxon>Bacillati</taxon>
        <taxon>Actinomycetota</taxon>
        <taxon>Actinomycetes</taxon>
        <taxon>Micrococcales</taxon>
        <taxon>Microbacteriaceae</taxon>
        <taxon>Pseudoclavibacter</taxon>
    </lineage>
</organism>
<feature type="region of interest" description="Disordered" evidence="4">
    <location>
        <begin position="401"/>
        <end position="451"/>
    </location>
</feature>
<gene>
    <name evidence="7" type="ORF">F8O02_05665</name>
</gene>
<feature type="transmembrane region" description="Helical" evidence="5">
    <location>
        <begin position="48"/>
        <end position="72"/>
    </location>
</feature>
<feature type="region of interest" description="Disordered" evidence="4">
    <location>
        <begin position="1"/>
        <end position="40"/>
    </location>
</feature>
<evidence type="ECO:0000256" key="4">
    <source>
        <dbReference type="SAM" id="MobiDB-lite"/>
    </source>
</evidence>
<evidence type="ECO:0000256" key="3">
    <source>
        <dbReference type="ARBA" id="ARBA00022801"/>
    </source>
</evidence>
<dbReference type="Proteomes" id="UP000481339">
    <property type="component" value="Unassembled WGS sequence"/>
</dbReference>
<evidence type="ECO:0000259" key="6">
    <source>
        <dbReference type="PROSITE" id="PS50106"/>
    </source>
</evidence>
<evidence type="ECO:0000256" key="2">
    <source>
        <dbReference type="ARBA" id="ARBA00022670"/>
    </source>
</evidence>
<dbReference type="InterPro" id="IPR001478">
    <property type="entry name" value="PDZ"/>
</dbReference>
<dbReference type="Gene3D" id="2.30.42.10">
    <property type="match status" value="1"/>
</dbReference>
<dbReference type="SUPFAM" id="SSF50156">
    <property type="entry name" value="PDZ domain-like"/>
    <property type="match status" value="1"/>
</dbReference>
<keyword evidence="3" id="KW-0378">Hydrolase</keyword>
<dbReference type="Pfam" id="PF13365">
    <property type="entry name" value="Trypsin_2"/>
    <property type="match status" value="1"/>
</dbReference>
<evidence type="ECO:0000256" key="5">
    <source>
        <dbReference type="SAM" id="Phobius"/>
    </source>
</evidence>
<dbReference type="AlphaFoldDB" id="A0A7C8BNG5"/>
<reference evidence="7 8" key="1">
    <citation type="submission" date="2019-09" db="EMBL/GenBank/DDBJ databases">
        <title>Phylogeny of genus Pseudoclavibacter and closely related genus.</title>
        <authorList>
            <person name="Li Y."/>
        </authorList>
    </citation>
    <scope>NUCLEOTIDE SEQUENCE [LARGE SCALE GENOMIC DNA]</scope>
    <source>
        <strain evidence="7 8">JCM 16921</strain>
    </source>
</reference>
<feature type="compositionally biased region" description="Low complexity" evidence="4">
    <location>
        <begin position="439"/>
        <end position="451"/>
    </location>
</feature>
<dbReference type="SMART" id="SM00228">
    <property type="entry name" value="PDZ"/>
    <property type="match status" value="1"/>
</dbReference>
<dbReference type="Pfam" id="PF13180">
    <property type="entry name" value="PDZ_2"/>
    <property type="match status" value="1"/>
</dbReference>
<name>A0A7C8BNG5_9MICO</name>
<keyword evidence="5" id="KW-0472">Membrane</keyword>
<comment type="similarity">
    <text evidence="1">Belongs to the peptidase S1C family.</text>
</comment>
<dbReference type="InterPro" id="IPR001940">
    <property type="entry name" value="Peptidase_S1C"/>
</dbReference>
<dbReference type="GO" id="GO:0006508">
    <property type="term" value="P:proteolysis"/>
    <property type="evidence" value="ECO:0007669"/>
    <property type="project" value="UniProtKB-KW"/>
</dbReference>
<dbReference type="EMBL" id="WBKA01000003">
    <property type="protein sequence ID" value="KAB1632483.1"/>
    <property type="molecule type" value="Genomic_DNA"/>
</dbReference>
<keyword evidence="2" id="KW-0645">Protease</keyword>
<keyword evidence="8" id="KW-1185">Reference proteome</keyword>
<feature type="compositionally biased region" description="Gly residues" evidence="4">
    <location>
        <begin position="406"/>
        <end position="438"/>
    </location>
</feature>
<sequence length="531" mass="49706">MGMNDTPAAGPARGDASAFGASTADPESGTGTTGTAGHRSPHHVLRGVLALGGTVALGIGLVLGGGLASGWLGGASGSGAISALPALGLDGSGSTTSSGITTATDDQQRGAAIIETVLGYGNGEAAGSGIVLTSDGLVLTNHHVVEGATEISVTIPSTGRTYTASVAGTDADKDVALLQLQGASDLATADFDDDGVSTGETLTAIGNAEGRGELVAASGAVTDTDRGITTSSTSGEESEQLSGLIEFQADVVSGDSGGPVLDSDGQVVAMTVAASTSGGSGSSGSLGAGWRQDEGAGSATTVTAGQRESAAGRDGAAVGGSTDSGVVSTVAGPTPSGTALGSSVSGGSGSFGGAGSSGATTTTGYAIPIDTVLAVADQIRSGEGTDEVHIGGTAFLGVTLSSSGGSRRGGSGSSGSGSSGSGSSGSGSGLSEGSGRNGFGSSANGSSAGSSRSSASGALIAGVVDGGPADEAGITAGSTITAIDGTTVTGATRLSELIGDHAVGDQVTVTWTDAQGASHTATVTLAEGPVA</sequence>
<dbReference type="Gene3D" id="2.40.10.10">
    <property type="entry name" value="Trypsin-like serine proteases"/>
    <property type="match status" value="2"/>
</dbReference>
<dbReference type="PANTHER" id="PTHR43343">
    <property type="entry name" value="PEPTIDASE S12"/>
    <property type="match status" value="1"/>
</dbReference>
<dbReference type="PANTHER" id="PTHR43343:SF3">
    <property type="entry name" value="PROTEASE DO-LIKE 8, CHLOROPLASTIC"/>
    <property type="match status" value="1"/>
</dbReference>
<dbReference type="InterPro" id="IPR051201">
    <property type="entry name" value="Chloro_Bact_Ser_Proteases"/>
</dbReference>
<evidence type="ECO:0000313" key="8">
    <source>
        <dbReference type="Proteomes" id="UP000481339"/>
    </source>
</evidence>
<dbReference type="GO" id="GO:0004252">
    <property type="term" value="F:serine-type endopeptidase activity"/>
    <property type="evidence" value="ECO:0007669"/>
    <property type="project" value="InterPro"/>
</dbReference>
<evidence type="ECO:0000313" key="7">
    <source>
        <dbReference type="EMBL" id="KAB1632483.1"/>
    </source>
</evidence>
<keyword evidence="5" id="KW-0812">Transmembrane</keyword>
<feature type="compositionally biased region" description="Gly residues" evidence="4">
    <location>
        <begin position="344"/>
        <end position="356"/>
    </location>
</feature>
<comment type="caution">
    <text evidence="7">The sequence shown here is derived from an EMBL/GenBank/DDBJ whole genome shotgun (WGS) entry which is preliminary data.</text>
</comment>
<evidence type="ECO:0000256" key="1">
    <source>
        <dbReference type="ARBA" id="ARBA00010541"/>
    </source>
</evidence>
<keyword evidence="5" id="KW-1133">Transmembrane helix</keyword>
<dbReference type="SUPFAM" id="SSF50494">
    <property type="entry name" value="Trypsin-like serine proteases"/>
    <property type="match status" value="1"/>
</dbReference>
<proteinExistence type="inferred from homology"/>
<dbReference type="InterPro" id="IPR043504">
    <property type="entry name" value="Peptidase_S1_PA_chymotrypsin"/>
</dbReference>